<dbReference type="InParanoid" id="A0A0P9BMA8"/>
<dbReference type="EMBL" id="CH902623">
    <property type="protein sequence ID" value="KPU72903.1"/>
    <property type="molecule type" value="Genomic_DNA"/>
</dbReference>
<reference evidence="1 2" key="1">
    <citation type="journal article" date="2007" name="Nature">
        <title>Evolution of genes and genomes on the Drosophila phylogeny.</title>
        <authorList>
            <consortium name="Drosophila 12 Genomes Consortium"/>
            <person name="Clark A.G."/>
            <person name="Eisen M.B."/>
            <person name="Smith D.R."/>
            <person name="Bergman C.M."/>
            <person name="Oliver B."/>
            <person name="Markow T.A."/>
            <person name="Kaufman T.C."/>
            <person name="Kellis M."/>
            <person name="Gelbart W."/>
            <person name="Iyer V.N."/>
            <person name="Pollard D.A."/>
            <person name="Sackton T.B."/>
            <person name="Larracuente A.M."/>
            <person name="Singh N.D."/>
            <person name="Abad J.P."/>
            <person name="Abt D.N."/>
            <person name="Adryan B."/>
            <person name="Aguade M."/>
            <person name="Akashi H."/>
            <person name="Anderson W.W."/>
            <person name="Aquadro C.F."/>
            <person name="Ardell D.H."/>
            <person name="Arguello R."/>
            <person name="Artieri C.G."/>
            <person name="Barbash D.A."/>
            <person name="Barker D."/>
            <person name="Barsanti P."/>
            <person name="Batterham P."/>
            <person name="Batzoglou S."/>
            <person name="Begun D."/>
            <person name="Bhutkar A."/>
            <person name="Blanco E."/>
            <person name="Bosak S.A."/>
            <person name="Bradley R.K."/>
            <person name="Brand A.D."/>
            <person name="Brent M.R."/>
            <person name="Brooks A.N."/>
            <person name="Brown R.H."/>
            <person name="Butlin R.K."/>
            <person name="Caggese C."/>
            <person name="Calvi B.R."/>
            <person name="Bernardo de Carvalho A."/>
            <person name="Caspi A."/>
            <person name="Castrezana S."/>
            <person name="Celniker S.E."/>
            <person name="Chang J.L."/>
            <person name="Chapple C."/>
            <person name="Chatterji S."/>
            <person name="Chinwalla A."/>
            <person name="Civetta A."/>
            <person name="Clifton S.W."/>
            <person name="Comeron J.M."/>
            <person name="Costello J.C."/>
            <person name="Coyne J.A."/>
            <person name="Daub J."/>
            <person name="David R.G."/>
            <person name="Delcher A.L."/>
            <person name="Delehaunty K."/>
            <person name="Do C.B."/>
            <person name="Ebling H."/>
            <person name="Edwards K."/>
            <person name="Eickbush T."/>
            <person name="Evans J.D."/>
            <person name="Filipski A."/>
            <person name="Findeiss S."/>
            <person name="Freyhult E."/>
            <person name="Fulton L."/>
            <person name="Fulton R."/>
            <person name="Garcia A.C."/>
            <person name="Gardiner A."/>
            <person name="Garfield D.A."/>
            <person name="Garvin B.E."/>
            <person name="Gibson G."/>
            <person name="Gilbert D."/>
            <person name="Gnerre S."/>
            <person name="Godfrey J."/>
            <person name="Good R."/>
            <person name="Gotea V."/>
            <person name="Gravely B."/>
            <person name="Greenberg A.J."/>
            <person name="Griffiths-Jones S."/>
            <person name="Gross S."/>
            <person name="Guigo R."/>
            <person name="Gustafson E.A."/>
            <person name="Haerty W."/>
            <person name="Hahn M.W."/>
            <person name="Halligan D.L."/>
            <person name="Halpern A.L."/>
            <person name="Halter G.M."/>
            <person name="Han M.V."/>
            <person name="Heger A."/>
            <person name="Hillier L."/>
            <person name="Hinrichs A.S."/>
            <person name="Holmes I."/>
            <person name="Hoskins R.A."/>
            <person name="Hubisz M.J."/>
            <person name="Hultmark D."/>
            <person name="Huntley M.A."/>
            <person name="Jaffe D.B."/>
            <person name="Jagadeeshan S."/>
            <person name="Jeck W.R."/>
            <person name="Johnson J."/>
            <person name="Jones C.D."/>
            <person name="Jordan W.C."/>
            <person name="Karpen G.H."/>
            <person name="Kataoka E."/>
            <person name="Keightley P.D."/>
            <person name="Kheradpour P."/>
            <person name="Kirkness E.F."/>
            <person name="Koerich L.B."/>
            <person name="Kristiansen K."/>
            <person name="Kudrna D."/>
            <person name="Kulathinal R.J."/>
            <person name="Kumar S."/>
            <person name="Kwok R."/>
            <person name="Lander E."/>
            <person name="Langley C.H."/>
            <person name="Lapoint R."/>
            <person name="Lazzaro B.P."/>
            <person name="Lee S.J."/>
            <person name="Levesque L."/>
            <person name="Li R."/>
            <person name="Lin C.F."/>
            <person name="Lin M.F."/>
            <person name="Lindblad-Toh K."/>
            <person name="Llopart A."/>
            <person name="Long M."/>
            <person name="Low L."/>
            <person name="Lozovsky E."/>
            <person name="Lu J."/>
            <person name="Luo M."/>
            <person name="Machado C.A."/>
            <person name="Makalowski W."/>
            <person name="Marzo M."/>
            <person name="Matsuda M."/>
            <person name="Matzkin L."/>
            <person name="McAllister B."/>
            <person name="McBride C.S."/>
            <person name="McKernan B."/>
            <person name="McKernan K."/>
            <person name="Mendez-Lago M."/>
            <person name="Minx P."/>
            <person name="Mollenhauer M.U."/>
            <person name="Montooth K."/>
            <person name="Mount S.M."/>
            <person name="Mu X."/>
            <person name="Myers E."/>
            <person name="Negre B."/>
            <person name="Newfeld S."/>
            <person name="Nielsen R."/>
            <person name="Noor M.A."/>
            <person name="O'Grady P."/>
            <person name="Pachter L."/>
            <person name="Papaceit M."/>
            <person name="Parisi M.J."/>
            <person name="Parisi M."/>
            <person name="Parts L."/>
            <person name="Pedersen J.S."/>
            <person name="Pesole G."/>
            <person name="Phillippy A.M."/>
            <person name="Ponting C.P."/>
            <person name="Pop M."/>
            <person name="Porcelli D."/>
            <person name="Powell J.R."/>
            <person name="Prohaska S."/>
            <person name="Pruitt K."/>
            <person name="Puig M."/>
            <person name="Quesneville H."/>
            <person name="Ram K.R."/>
            <person name="Rand D."/>
            <person name="Rasmussen M.D."/>
            <person name="Reed L.K."/>
            <person name="Reenan R."/>
            <person name="Reily A."/>
            <person name="Remington K.A."/>
            <person name="Rieger T.T."/>
            <person name="Ritchie M.G."/>
            <person name="Robin C."/>
            <person name="Rogers Y.H."/>
            <person name="Rohde C."/>
            <person name="Rozas J."/>
            <person name="Rubenfield M.J."/>
            <person name="Ruiz A."/>
            <person name="Russo S."/>
            <person name="Salzberg S.L."/>
            <person name="Sanchez-Gracia A."/>
            <person name="Saranga D.J."/>
            <person name="Sato H."/>
            <person name="Schaeffer S.W."/>
            <person name="Schatz M.C."/>
            <person name="Schlenke T."/>
            <person name="Schwartz R."/>
            <person name="Segarra C."/>
            <person name="Singh R.S."/>
            <person name="Sirot L."/>
            <person name="Sirota M."/>
            <person name="Sisneros N.B."/>
            <person name="Smith C.D."/>
            <person name="Smith T.F."/>
            <person name="Spieth J."/>
            <person name="Stage D.E."/>
            <person name="Stark A."/>
            <person name="Stephan W."/>
            <person name="Strausberg R.L."/>
            <person name="Strempel S."/>
            <person name="Sturgill D."/>
            <person name="Sutton G."/>
            <person name="Sutton G.G."/>
            <person name="Tao W."/>
            <person name="Teichmann S."/>
            <person name="Tobari Y.N."/>
            <person name="Tomimura Y."/>
            <person name="Tsolas J.M."/>
            <person name="Valente V.L."/>
            <person name="Venter E."/>
            <person name="Venter J.C."/>
            <person name="Vicario S."/>
            <person name="Vieira F.G."/>
            <person name="Vilella A.J."/>
            <person name="Villasante A."/>
            <person name="Walenz B."/>
            <person name="Wang J."/>
            <person name="Wasserman M."/>
            <person name="Watts T."/>
            <person name="Wilson D."/>
            <person name="Wilson R.K."/>
            <person name="Wing R.A."/>
            <person name="Wolfner M.F."/>
            <person name="Wong A."/>
            <person name="Wong G.K."/>
            <person name="Wu C.I."/>
            <person name="Wu G."/>
            <person name="Yamamoto D."/>
            <person name="Yang H.P."/>
            <person name="Yang S.P."/>
            <person name="Yorke J.A."/>
            <person name="Yoshida K."/>
            <person name="Zdobnov E."/>
            <person name="Zhang P."/>
            <person name="Zhang Y."/>
            <person name="Zimin A.V."/>
            <person name="Baldwin J."/>
            <person name="Abdouelleil A."/>
            <person name="Abdulkadir J."/>
            <person name="Abebe A."/>
            <person name="Abera B."/>
            <person name="Abreu J."/>
            <person name="Acer S.C."/>
            <person name="Aftuck L."/>
            <person name="Alexander A."/>
            <person name="An P."/>
            <person name="Anderson E."/>
            <person name="Anderson S."/>
            <person name="Arachi H."/>
            <person name="Azer M."/>
            <person name="Bachantsang P."/>
            <person name="Barry A."/>
            <person name="Bayul T."/>
            <person name="Berlin A."/>
            <person name="Bessette D."/>
            <person name="Bloom T."/>
            <person name="Blye J."/>
            <person name="Boguslavskiy L."/>
            <person name="Bonnet C."/>
            <person name="Boukhgalter B."/>
            <person name="Bourzgui I."/>
            <person name="Brown A."/>
            <person name="Cahill P."/>
            <person name="Channer S."/>
            <person name="Cheshatsang Y."/>
            <person name="Chuda L."/>
            <person name="Citroen M."/>
            <person name="Collymore A."/>
            <person name="Cooke P."/>
            <person name="Costello M."/>
            <person name="D'Aco K."/>
            <person name="Daza R."/>
            <person name="De Haan G."/>
            <person name="DeGray S."/>
            <person name="DeMaso C."/>
            <person name="Dhargay N."/>
            <person name="Dooley K."/>
            <person name="Dooley E."/>
            <person name="Doricent M."/>
            <person name="Dorje P."/>
            <person name="Dorjee K."/>
            <person name="Dupes A."/>
            <person name="Elong R."/>
            <person name="Falk J."/>
            <person name="Farina A."/>
            <person name="Faro S."/>
            <person name="Ferguson D."/>
            <person name="Fisher S."/>
            <person name="Foley C.D."/>
            <person name="Franke A."/>
            <person name="Friedrich D."/>
            <person name="Gadbois L."/>
            <person name="Gearin G."/>
            <person name="Gearin C.R."/>
            <person name="Giannoukos G."/>
            <person name="Goode T."/>
            <person name="Graham J."/>
            <person name="Grandbois E."/>
            <person name="Grewal S."/>
            <person name="Gyaltsen K."/>
            <person name="Hafez N."/>
            <person name="Hagos B."/>
            <person name="Hall J."/>
            <person name="Henson C."/>
            <person name="Hollinger A."/>
            <person name="Honan T."/>
            <person name="Huard M.D."/>
            <person name="Hughes L."/>
            <person name="Hurhula B."/>
            <person name="Husby M.E."/>
            <person name="Kamat A."/>
            <person name="Kanga B."/>
            <person name="Kashin S."/>
            <person name="Khazanovich D."/>
            <person name="Kisner P."/>
            <person name="Lance K."/>
            <person name="Lara M."/>
            <person name="Lee W."/>
            <person name="Lennon N."/>
            <person name="Letendre F."/>
            <person name="LeVine R."/>
            <person name="Lipovsky A."/>
            <person name="Liu X."/>
            <person name="Liu J."/>
            <person name="Liu S."/>
            <person name="Lokyitsang T."/>
            <person name="Lokyitsang Y."/>
            <person name="Lubonja R."/>
            <person name="Lui A."/>
            <person name="MacDonald P."/>
            <person name="Magnisalis V."/>
            <person name="Maru K."/>
            <person name="Matthews C."/>
            <person name="McCusker W."/>
            <person name="McDonough S."/>
            <person name="Mehta T."/>
            <person name="Meldrim J."/>
            <person name="Meneus L."/>
            <person name="Mihai O."/>
            <person name="Mihalev A."/>
            <person name="Mihova T."/>
            <person name="Mittelman R."/>
            <person name="Mlenga V."/>
            <person name="Montmayeur A."/>
            <person name="Mulrain L."/>
            <person name="Navidi A."/>
            <person name="Naylor J."/>
            <person name="Negash T."/>
            <person name="Nguyen T."/>
            <person name="Nguyen N."/>
            <person name="Nicol R."/>
            <person name="Norbu C."/>
            <person name="Norbu N."/>
            <person name="Novod N."/>
            <person name="O'Neill B."/>
            <person name="Osman S."/>
            <person name="Markiewicz E."/>
            <person name="Oyono O.L."/>
            <person name="Patti C."/>
            <person name="Phunkhang P."/>
            <person name="Pierre F."/>
            <person name="Priest M."/>
            <person name="Raghuraman S."/>
            <person name="Rege F."/>
            <person name="Reyes R."/>
            <person name="Rise C."/>
            <person name="Rogov P."/>
            <person name="Ross K."/>
            <person name="Ryan E."/>
            <person name="Settipalli S."/>
            <person name="Shea T."/>
            <person name="Sherpa N."/>
            <person name="Shi L."/>
            <person name="Shih D."/>
            <person name="Sparrow T."/>
            <person name="Spaulding J."/>
            <person name="Stalker J."/>
            <person name="Stange-Thomann N."/>
            <person name="Stavropoulos S."/>
            <person name="Stone C."/>
            <person name="Strader C."/>
            <person name="Tesfaye S."/>
            <person name="Thomson T."/>
            <person name="Thoulutsang Y."/>
            <person name="Thoulutsang D."/>
            <person name="Topham K."/>
            <person name="Topping I."/>
            <person name="Tsamla T."/>
            <person name="Vassiliev H."/>
            <person name="Vo A."/>
            <person name="Wangchuk T."/>
            <person name="Wangdi T."/>
            <person name="Weiand M."/>
            <person name="Wilkinson J."/>
            <person name="Wilson A."/>
            <person name="Yadav S."/>
            <person name="Young G."/>
            <person name="Yu Q."/>
            <person name="Zembek L."/>
            <person name="Zhong D."/>
            <person name="Zimmer A."/>
            <person name="Zwirko Z."/>
            <person name="Jaffe D.B."/>
            <person name="Alvarez P."/>
            <person name="Brockman W."/>
            <person name="Butler J."/>
            <person name="Chin C."/>
            <person name="Gnerre S."/>
            <person name="Grabherr M."/>
            <person name="Kleber M."/>
            <person name="Mauceli E."/>
            <person name="MacCallum I."/>
        </authorList>
    </citation>
    <scope>NUCLEOTIDE SEQUENCE [LARGE SCALE GENOMIC DNA]</scope>
    <source>
        <strain evidence="2">Tucson 14024-0371.13</strain>
    </source>
</reference>
<accession>A0A0P9BMA8</accession>
<proteinExistence type="predicted"/>
<keyword evidence="2" id="KW-1185">Reference proteome</keyword>
<dbReference type="AlphaFoldDB" id="A0A0P9BMA8"/>
<sequence>MPMHIPYPVNWIPVLPAARCQEPKLPFCIKWAPVYALIISAQPLVAGGSHLTLRGHRFVLRAGA</sequence>
<name>A0A0P9BMA8_DROAN</name>
<protein>
    <submittedName>
        <fullName evidence="1">Uncharacterized protein, isoform B</fullName>
    </submittedName>
</protein>
<organism evidence="1 2">
    <name type="scientific">Drosophila ananassae</name>
    <name type="common">Fruit fly</name>
    <dbReference type="NCBI Taxonomy" id="7217"/>
    <lineage>
        <taxon>Eukaryota</taxon>
        <taxon>Metazoa</taxon>
        <taxon>Ecdysozoa</taxon>
        <taxon>Arthropoda</taxon>
        <taxon>Hexapoda</taxon>
        <taxon>Insecta</taxon>
        <taxon>Pterygota</taxon>
        <taxon>Neoptera</taxon>
        <taxon>Endopterygota</taxon>
        <taxon>Diptera</taxon>
        <taxon>Brachycera</taxon>
        <taxon>Muscomorpha</taxon>
        <taxon>Ephydroidea</taxon>
        <taxon>Drosophilidae</taxon>
        <taxon>Drosophila</taxon>
        <taxon>Sophophora</taxon>
    </lineage>
</organism>
<evidence type="ECO:0000313" key="2">
    <source>
        <dbReference type="Proteomes" id="UP000007801"/>
    </source>
</evidence>
<dbReference type="Proteomes" id="UP000007801">
    <property type="component" value="Unassembled WGS sequence"/>
</dbReference>
<gene>
    <name evidence="1" type="primary">Dana\GF27024</name>
    <name evidence="1" type="ORF">GF27024</name>
</gene>
<evidence type="ECO:0000313" key="1">
    <source>
        <dbReference type="EMBL" id="KPU72903.1"/>
    </source>
</evidence>